<gene>
    <name evidence="2" type="ORF">C7U55_05590</name>
</gene>
<evidence type="ECO:0000313" key="3">
    <source>
        <dbReference type="Proteomes" id="UP000241201"/>
    </source>
</evidence>
<keyword evidence="1" id="KW-0812">Transmembrane</keyword>
<accession>A0A2T3FZM8</accession>
<protein>
    <recommendedName>
        <fullName evidence="4">ABC3 transporter permease protein domain-containing protein</fullName>
    </recommendedName>
</protein>
<keyword evidence="1" id="KW-1133">Transmembrane helix</keyword>
<dbReference type="EMBL" id="PYLP01000005">
    <property type="protein sequence ID" value="PST40736.1"/>
    <property type="molecule type" value="Genomic_DNA"/>
</dbReference>
<proteinExistence type="predicted"/>
<dbReference type="GeneID" id="77470565"/>
<organism evidence="2 3">
    <name type="scientific">Faecalibacillus faecis</name>
    <dbReference type="NCBI Taxonomy" id="1982628"/>
    <lineage>
        <taxon>Bacteria</taxon>
        <taxon>Bacillati</taxon>
        <taxon>Bacillota</taxon>
        <taxon>Erysipelotrichia</taxon>
        <taxon>Erysipelotrichales</taxon>
        <taxon>Coprobacillaceae</taxon>
        <taxon>Faecalibacillus</taxon>
    </lineage>
</organism>
<feature type="transmembrane region" description="Helical" evidence="1">
    <location>
        <begin position="303"/>
        <end position="323"/>
    </location>
</feature>
<feature type="transmembrane region" description="Helical" evidence="1">
    <location>
        <begin position="58"/>
        <end position="82"/>
    </location>
</feature>
<feature type="transmembrane region" description="Helical" evidence="1">
    <location>
        <begin position="266"/>
        <end position="297"/>
    </location>
</feature>
<keyword evidence="3" id="KW-1185">Reference proteome</keyword>
<dbReference type="AlphaFoldDB" id="A0A2T3FZM8"/>
<reference evidence="3" key="1">
    <citation type="submission" date="2018-03" db="EMBL/GenBank/DDBJ databases">
        <title>Lachnoclostridium SNUG30370 gen.nov., sp.nov., isolated from human faeces.</title>
        <authorList>
            <person name="Seo B."/>
            <person name="Jeon K."/>
            <person name="Ko G."/>
        </authorList>
    </citation>
    <scope>NUCLEOTIDE SEQUENCE [LARGE SCALE GENOMIC DNA]</scope>
    <source>
        <strain evidence="3">SNUG30370</strain>
    </source>
</reference>
<feature type="transmembrane region" description="Helical" evidence="1">
    <location>
        <begin position="158"/>
        <end position="177"/>
    </location>
</feature>
<feature type="transmembrane region" description="Helical" evidence="1">
    <location>
        <begin position="103"/>
        <end position="129"/>
    </location>
</feature>
<keyword evidence="1" id="KW-0472">Membrane</keyword>
<feature type="transmembrane region" description="Helical" evidence="1">
    <location>
        <begin position="20"/>
        <end position="38"/>
    </location>
</feature>
<sequence length="422" mass="49376">MIGFTFKYFFKEMKKNISMIGVITGSLLLLSLILSMFYNTTLNPNLNMDDLTAFFMDLFRSTVLLVFMLICIYLIVYSANYYNKVHSRILGLLKIFGHTNQEIVVFFVIQLVIILVVSLILFTLLRIVVTPLLFKFISFYLHEHVDTALFGKGYTDTLAFFFLTILVIIFVEFRYIIQTPTTHLVKGDEVISYKIKTKSLFKEVLYLFLFIYGLYVMTTSTLKIDLIVPLSLCVFGVNGIVKYTLPRIIQTIIQRKNVSGEMMVVLKNYIFIINQMSMLILLSILINLMMPVMIYVYVDISGFFIEFVLMYVFTNLILNYIIYQRLNIRRLENKNSYKKLFTLGYDLKSIKKYSKKEIFLFYLTLFMCISIYLLTLSISLILKEVLPLKALFICLAYIIPMTVMYLITDYKEGRSVLSWKKS</sequence>
<name>A0A2T3FZM8_9FIRM</name>
<feature type="transmembrane region" description="Helical" evidence="1">
    <location>
        <begin position="204"/>
        <end position="220"/>
    </location>
</feature>
<evidence type="ECO:0000313" key="2">
    <source>
        <dbReference type="EMBL" id="PST40736.1"/>
    </source>
</evidence>
<dbReference type="Proteomes" id="UP000241201">
    <property type="component" value="Unassembled WGS sequence"/>
</dbReference>
<evidence type="ECO:0000256" key="1">
    <source>
        <dbReference type="SAM" id="Phobius"/>
    </source>
</evidence>
<evidence type="ECO:0008006" key="4">
    <source>
        <dbReference type="Google" id="ProtNLM"/>
    </source>
</evidence>
<feature type="transmembrane region" description="Helical" evidence="1">
    <location>
        <begin position="388"/>
        <end position="407"/>
    </location>
</feature>
<comment type="caution">
    <text evidence="2">The sequence shown here is derived from an EMBL/GenBank/DDBJ whole genome shotgun (WGS) entry which is preliminary data.</text>
</comment>
<dbReference type="RefSeq" id="WP_106987728.1">
    <property type="nucleotide sequence ID" value="NZ_PYLP01000005.1"/>
</dbReference>
<feature type="transmembrane region" description="Helical" evidence="1">
    <location>
        <begin position="226"/>
        <end position="245"/>
    </location>
</feature>
<feature type="transmembrane region" description="Helical" evidence="1">
    <location>
        <begin position="358"/>
        <end position="382"/>
    </location>
</feature>